<keyword evidence="3" id="KW-1185">Reference proteome</keyword>
<protein>
    <submittedName>
        <fullName evidence="2">Uncharacterized protein</fullName>
    </submittedName>
</protein>
<dbReference type="EMBL" id="VSRR010015458">
    <property type="protein sequence ID" value="MPC58196.1"/>
    <property type="molecule type" value="Genomic_DNA"/>
</dbReference>
<feature type="region of interest" description="Disordered" evidence="1">
    <location>
        <begin position="53"/>
        <end position="88"/>
    </location>
</feature>
<sequence>MSLEGHSTLMFLVFLPTCDPTSFSLKQLLDEMCGPTSDRTDWPKPLRFSLYSAEEEAKRPSKDGGNSKAGSSRGDAPAPPLVILAPHS</sequence>
<dbReference type="Proteomes" id="UP000324222">
    <property type="component" value="Unassembled WGS sequence"/>
</dbReference>
<dbReference type="AlphaFoldDB" id="A0A5B7GKW7"/>
<evidence type="ECO:0000313" key="2">
    <source>
        <dbReference type="EMBL" id="MPC58196.1"/>
    </source>
</evidence>
<gene>
    <name evidence="2" type="ORF">E2C01_052191</name>
</gene>
<accession>A0A5B7GKW7</accession>
<evidence type="ECO:0000256" key="1">
    <source>
        <dbReference type="SAM" id="MobiDB-lite"/>
    </source>
</evidence>
<evidence type="ECO:0000313" key="3">
    <source>
        <dbReference type="Proteomes" id="UP000324222"/>
    </source>
</evidence>
<reference evidence="2 3" key="1">
    <citation type="submission" date="2019-05" db="EMBL/GenBank/DDBJ databases">
        <title>Another draft genome of Portunus trituberculatus and its Hox gene families provides insights of decapod evolution.</title>
        <authorList>
            <person name="Jeong J.-H."/>
            <person name="Song I."/>
            <person name="Kim S."/>
            <person name="Choi T."/>
            <person name="Kim D."/>
            <person name="Ryu S."/>
            <person name="Kim W."/>
        </authorList>
    </citation>
    <scope>NUCLEOTIDE SEQUENCE [LARGE SCALE GENOMIC DNA]</scope>
    <source>
        <tissue evidence="2">Muscle</tissue>
    </source>
</reference>
<name>A0A5B7GKW7_PORTR</name>
<proteinExistence type="predicted"/>
<comment type="caution">
    <text evidence="2">The sequence shown here is derived from an EMBL/GenBank/DDBJ whole genome shotgun (WGS) entry which is preliminary data.</text>
</comment>
<organism evidence="2 3">
    <name type="scientific">Portunus trituberculatus</name>
    <name type="common">Swimming crab</name>
    <name type="synonym">Neptunus trituberculatus</name>
    <dbReference type="NCBI Taxonomy" id="210409"/>
    <lineage>
        <taxon>Eukaryota</taxon>
        <taxon>Metazoa</taxon>
        <taxon>Ecdysozoa</taxon>
        <taxon>Arthropoda</taxon>
        <taxon>Crustacea</taxon>
        <taxon>Multicrustacea</taxon>
        <taxon>Malacostraca</taxon>
        <taxon>Eumalacostraca</taxon>
        <taxon>Eucarida</taxon>
        <taxon>Decapoda</taxon>
        <taxon>Pleocyemata</taxon>
        <taxon>Brachyura</taxon>
        <taxon>Eubrachyura</taxon>
        <taxon>Portunoidea</taxon>
        <taxon>Portunidae</taxon>
        <taxon>Portuninae</taxon>
        <taxon>Portunus</taxon>
    </lineage>
</organism>